<name>A0A835WT19_9CHLO</name>
<proteinExistence type="predicted"/>
<reference evidence="3" key="1">
    <citation type="journal article" date="2020" name="bioRxiv">
        <title>Comparative genomics of Chlamydomonas.</title>
        <authorList>
            <person name="Craig R.J."/>
            <person name="Hasan A.R."/>
            <person name="Ness R.W."/>
            <person name="Keightley P.D."/>
        </authorList>
    </citation>
    <scope>NUCLEOTIDE SEQUENCE</scope>
    <source>
        <strain evidence="3">CCAP 11/173</strain>
    </source>
</reference>
<sequence length="221" mass="23115">MLGTFAAVLASLILHAAGKAGTPPFTFHGSSGRVVGGVQLASPAAPLAHWAYCDTSPCGPSGYTGYATVSYNLTLPADAENQSISLCIAAPTLRAELFELRITGSVHSELNGQVKNVADYRLATLRNISYADASASPSSYTCTSASPQFVFSISMGRDPLYDVRRLALSVYWRPYPAAASSSPAPLLPSPSPGGGGSSSTKKTPSRRTPPRRKSPRPRGGR</sequence>
<comment type="caution">
    <text evidence="3">The sequence shown here is derived from an EMBL/GenBank/DDBJ whole genome shotgun (WGS) entry which is preliminary data.</text>
</comment>
<gene>
    <name evidence="3" type="ORF">HYH02_003091</name>
</gene>
<protein>
    <recommendedName>
        <fullName evidence="5">Pherophorin domain-containing protein</fullName>
    </recommendedName>
</protein>
<evidence type="ECO:0000256" key="2">
    <source>
        <dbReference type="SAM" id="SignalP"/>
    </source>
</evidence>
<keyword evidence="2" id="KW-0732">Signal</keyword>
<evidence type="ECO:0008006" key="5">
    <source>
        <dbReference type="Google" id="ProtNLM"/>
    </source>
</evidence>
<feature type="chain" id="PRO_5032419517" description="Pherophorin domain-containing protein" evidence="2">
    <location>
        <begin position="21"/>
        <end position="221"/>
    </location>
</feature>
<dbReference type="Proteomes" id="UP000613740">
    <property type="component" value="Unassembled WGS sequence"/>
</dbReference>
<dbReference type="AlphaFoldDB" id="A0A835WT19"/>
<organism evidence="3 4">
    <name type="scientific">Chlamydomonas schloesseri</name>
    <dbReference type="NCBI Taxonomy" id="2026947"/>
    <lineage>
        <taxon>Eukaryota</taxon>
        <taxon>Viridiplantae</taxon>
        <taxon>Chlorophyta</taxon>
        <taxon>core chlorophytes</taxon>
        <taxon>Chlorophyceae</taxon>
        <taxon>CS clade</taxon>
        <taxon>Chlamydomonadales</taxon>
        <taxon>Chlamydomonadaceae</taxon>
        <taxon>Chlamydomonas</taxon>
    </lineage>
</organism>
<feature type="region of interest" description="Disordered" evidence="1">
    <location>
        <begin position="177"/>
        <end position="221"/>
    </location>
</feature>
<evidence type="ECO:0000313" key="3">
    <source>
        <dbReference type="EMBL" id="KAG2452055.1"/>
    </source>
</evidence>
<keyword evidence="4" id="KW-1185">Reference proteome</keyword>
<feature type="compositionally biased region" description="Basic residues" evidence="1">
    <location>
        <begin position="203"/>
        <end position="221"/>
    </location>
</feature>
<evidence type="ECO:0000256" key="1">
    <source>
        <dbReference type="SAM" id="MobiDB-lite"/>
    </source>
</evidence>
<dbReference type="EMBL" id="JAEHOD010000006">
    <property type="protein sequence ID" value="KAG2452055.1"/>
    <property type="molecule type" value="Genomic_DNA"/>
</dbReference>
<evidence type="ECO:0000313" key="4">
    <source>
        <dbReference type="Proteomes" id="UP000613740"/>
    </source>
</evidence>
<feature type="signal peptide" evidence="2">
    <location>
        <begin position="1"/>
        <end position="20"/>
    </location>
</feature>
<accession>A0A835WT19</accession>